<evidence type="ECO:0000256" key="1">
    <source>
        <dbReference type="SAM" id="SignalP"/>
    </source>
</evidence>
<dbReference type="EMBL" id="FXYG01000003">
    <property type="protein sequence ID" value="SMX44483.1"/>
    <property type="molecule type" value="Genomic_DNA"/>
</dbReference>
<name>A0A238KNT3_9RHOB</name>
<gene>
    <name evidence="2" type="ORF">RUA8715_02460</name>
</gene>
<keyword evidence="1" id="KW-0732">Signal</keyword>
<proteinExistence type="predicted"/>
<evidence type="ECO:0000313" key="3">
    <source>
        <dbReference type="Proteomes" id="UP000202485"/>
    </source>
</evidence>
<dbReference type="AlphaFoldDB" id="A0A238KNT3"/>
<keyword evidence="3" id="KW-1185">Reference proteome</keyword>
<evidence type="ECO:0008006" key="4">
    <source>
        <dbReference type="Google" id="ProtNLM"/>
    </source>
</evidence>
<reference evidence="3" key="1">
    <citation type="submission" date="2017-05" db="EMBL/GenBank/DDBJ databases">
        <authorList>
            <person name="Rodrigo-Torres L."/>
            <person name="Arahal R. D."/>
            <person name="Lucena T."/>
        </authorList>
    </citation>
    <scope>NUCLEOTIDE SEQUENCE [LARGE SCALE GENOMIC DNA]</scope>
    <source>
        <strain evidence="3">CECT 8715</strain>
    </source>
</reference>
<sequence>MNSTYKAAAGILAILALSACVEGTGSSSGGSSSSMPTAAEQACLRDVTRTTNNGDVVLLSSEFSQAGTQVIVGVGEQRARWSCIGYSDGTTADITSLTNEGTL</sequence>
<accession>A0A238KNT3</accession>
<dbReference type="RefSeq" id="WP_093963973.1">
    <property type="nucleotide sequence ID" value="NZ_JBHTJJ010000006.1"/>
</dbReference>
<evidence type="ECO:0000313" key="2">
    <source>
        <dbReference type="EMBL" id="SMX44483.1"/>
    </source>
</evidence>
<protein>
    <recommendedName>
        <fullName evidence="4">Lipoprotein</fullName>
    </recommendedName>
</protein>
<dbReference type="PROSITE" id="PS51257">
    <property type="entry name" value="PROKAR_LIPOPROTEIN"/>
    <property type="match status" value="1"/>
</dbReference>
<feature type="signal peptide" evidence="1">
    <location>
        <begin position="1"/>
        <end position="21"/>
    </location>
</feature>
<dbReference type="Proteomes" id="UP000202485">
    <property type="component" value="Unassembled WGS sequence"/>
</dbReference>
<feature type="chain" id="PRO_5012940969" description="Lipoprotein" evidence="1">
    <location>
        <begin position="22"/>
        <end position="103"/>
    </location>
</feature>
<organism evidence="2 3">
    <name type="scientific">Ruegeria arenilitoris</name>
    <dbReference type="NCBI Taxonomy" id="1173585"/>
    <lineage>
        <taxon>Bacteria</taxon>
        <taxon>Pseudomonadati</taxon>
        <taxon>Pseudomonadota</taxon>
        <taxon>Alphaproteobacteria</taxon>
        <taxon>Rhodobacterales</taxon>
        <taxon>Roseobacteraceae</taxon>
        <taxon>Ruegeria</taxon>
    </lineage>
</organism>
<dbReference type="OrthoDB" id="8454614at2"/>